<reference evidence="3" key="1">
    <citation type="submission" date="2016-10" db="EMBL/GenBank/DDBJ databases">
        <authorList>
            <person name="de Groot N.N."/>
        </authorList>
    </citation>
    <scope>NUCLEOTIDE SEQUENCE [LARGE SCALE GENOMIC DNA]</scope>
    <source>
        <strain evidence="3">CPCC 202695</strain>
    </source>
</reference>
<dbReference type="GO" id="GO:0016853">
    <property type="term" value="F:isomerase activity"/>
    <property type="evidence" value="ECO:0007669"/>
    <property type="project" value="UniProtKB-KW"/>
</dbReference>
<dbReference type="EMBL" id="SODL02000001">
    <property type="protein sequence ID" value="MCP2366469.1"/>
    <property type="molecule type" value="Genomic_DNA"/>
</dbReference>
<reference evidence="2" key="3">
    <citation type="submission" date="2022-06" db="EMBL/GenBank/DDBJ databases">
        <title>Genomic Encyclopedia of Type Strains, Phase III (KMG-III): the genomes of soil and plant-associated and newly described type strains.</title>
        <authorList>
            <person name="Whitman W."/>
        </authorList>
    </citation>
    <scope>NUCLEOTIDE SEQUENCE</scope>
    <source>
        <strain evidence="2">CPCC 202695</strain>
    </source>
</reference>
<keyword evidence="3" id="KW-0413">Isomerase</keyword>
<dbReference type="Gene3D" id="3.10.450.50">
    <property type="match status" value="1"/>
</dbReference>
<reference evidence="4" key="2">
    <citation type="submission" date="2016-10" db="EMBL/GenBank/DDBJ databases">
        <authorList>
            <person name="Varghese N."/>
            <person name="Submissions S."/>
        </authorList>
    </citation>
    <scope>NUCLEOTIDE SEQUENCE [LARGE SCALE GENOMIC DNA]</scope>
    <source>
        <strain evidence="4">CPCC 202695</strain>
    </source>
</reference>
<dbReference type="RefSeq" id="WP_092673011.1">
    <property type="nucleotide sequence ID" value="NZ_BMDN01000001.1"/>
</dbReference>
<gene>
    <name evidence="2" type="ORF">BCL57_000611</name>
    <name evidence="3" type="ORF">SAMN04489721_2537</name>
</gene>
<proteinExistence type="predicted"/>
<feature type="region of interest" description="Disordered" evidence="1">
    <location>
        <begin position="120"/>
        <end position="143"/>
    </location>
</feature>
<name>A0A1H1XNI8_9MICO</name>
<dbReference type="AlphaFoldDB" id="A0A1H1XNI8"/>
<dbReference type="STRING" id="589382.SAMN04489721_2537"/>
<dbReference type="Proteomes" id="UP000199482">
    <property type="component" value="Chromosome I"/>
</dbReference>
<evidence type="ECO:0000313" key="3">
    <source>
        <dbReference type="EMBL" id="SDT10795.1"/>
    </source>
</evidence>
<evidence type="ECO:0000313" key="4">
    <source>
        <dbReference type="Proteomes" id="UP000199482"/>
    </source>
</evidence>
<keyword evidence="5" id="KW-1185">Reference proteome</keyword>
<evidence type="ECO:0000313" key="2">
    <source>
        <dbReference type="EMBL" id="MCP2366469.1"/>
    </source>
</evidence>
<dbReference type="SUPFAM" id="SSF54427">
    <property type="entry name" value="NTF2-like"/>
    <property type="match status" value="1"/>
</dbReference>
<sequence length="143" mass="16789">MEYEQVRNLLLQQWKYTAGPNESKASELYHDDVVLEFPQSDEWFEGKLNQQGWRERYPAKLDFQPQEIRGSGDLWIAEGLLSYDGGEPLHYVKIMQFRGDKVARETLYFADPFPAPEWRRPWASKGPRPKRHDDLPEHVIGGN</sequence>
<dbReference type="Proteomes" id="UP000893823">
    <property type="component" value="Unassembled WGS sequence"/>
</dbReference>
<accession>A0A1H1XNI8</accession>
<protein>
    <submittedName>
        <fullName evidence="3">Ketosteroid isomerase-related protein</fullName>
    </submittedName>
</protein>
<dbReference type="OrthoDB" id="3826377at2"/>
<evidence type="ECO:0000313" key="5">
    <source>
        <dbReference type="Proteomes" id="UP000893823"/>
    </source>
</evidence>
<dbReference type="EMBL" id="LT629755">
    <property type="protein sequence ID" value="SDT10795.1"/>
    <property type="molecule type" value="Genomic_DNA"/>
</dbReference>
<dbReference type="InterPro" id="IPR032710">
    <property type="entry name" value="NTF2-like_dom_sf"/>
</dbReference>
<organism evidence="3 4">
    <name type="scientific">Agromyces flavus</name>
    <dbReference type="NCBI Taxonomy" id="589382"/>
    <lineage>
        <taxon>Bacteria</taxon>
        <taxon>Bacillati</taxon>
        <taxon>Actinomycetota</taxon>
        <taxon>Actinomycetes</taxon>
        <taxon>Micrococcales</taxon>
        <taxon>Microbacteriaceae</taxon>
        <taxon>Agromyces</taxon>
    </lineage>
</organism>
<evidence type="ECO:0000256" key="1">
    <source>
        <dbReference type="SAM" id="MobiDB-lite"/>
    </source>
</evidence>